<dbReference type="InterPro" id="IPR000477">
    <property type="entry name" value="RT_dom"/>
</dbReference>
<dbReference type="Gene3D" id="3.10.10.10">
    <property type="entry name" value="HIV Type 1 Reverse Transcriptase, subunit A, domain 1"/>
    <property type="match status" value="1"/>
</dbReference>
<dbReference type="InterPro" id="IPR043502">
    <property type="entry name" value="DNA/RNA_pol_sf"/>
</dbReference>
<feature type="coiled-coil region" evidence="1">
    <location>
        <begin position="734"/>
        <end position="761"/>
    </location>
</feature>
<name>A0A6L2NAR3_TANCI</name>
<accession>A0A6L2NAR3</accession>
<dbReference type="Gene3D" id="3.30.70.270">
    <property type="match status" value="1"/>
</dbReference>
<feature type="domain" description="Reverse transcriptase" evidence="3">
    <location>
        <begin position="248"/>
        <end position="315"/>
    </location>
</feature>
<reference evidence="4" key="1">
    <citation type="journal article" date="2019" name="Sci. Rep.">
        <title>Draft genome of Tanacetum cinerariifolium, the natural source of mosquito coil.</title>
        <authorList>
            <person name="Yamashiro T."/>
            <person name="Shiraishi A."/>
            <person name="Satake H."/>
            <person name="Nakayama K."/>
        </authorList>
    </citation>
    <scope>NUCLEOTIDE SEQUENCE</scope>
</reference>
<dbReference type="SUPFAM" id="SSF56672">
    <property type="entry name" value="DNA/RNA polymerases"/>
    <property type="match status" value="1"/>
</dbReference>
<dbReference type="EMBL" id="BKCJ010008650">
    <property type="protein sequence ID" value="GEU83278.1"/>
    <property type="molecule type" value="Genomic_DNA"/>
</dbReference>
<organism evidence="4">
    <name type="scientific">Tanacetum cinerariifolium</name>
    <name type="common">Dalmatian daisy</name>
    <name type="synonym">Chrysanthemum cinerariifolium</name>
    <dbReference type="NCBI Taxonomy" id="118510"/>
    <lineage>
        <taxon>Eukaryota</taxon>
        <taxon>Viridiplantae</taxon>
        <taxon>Streptophyta</taxon>
        <taxon>Embryophyta</taxon>
        <taxon>Tracheophyta</taxon>
        <taxon>Spermatophyta</taxon>
        <taxon>Magnoliopsida</taxon>
        <taxon>eudicotyledons</taxon>
        <taxon>Gunneridae</taxon>
        <taxon>Pentapetalae</taxon>
        <taxon>asterids</taxon>
        <taxon>campanulids</taxon>
        <taxon>Asterales</taxon>
        <taxon>Asteraceae</taxon>
        <taxon>Asteroideae</taxon>
        <taxon>Anthemideae</taxon>
        <taxon>Anthemidinae</taxon>
        <taxon>Tanacetum</taxon>
    </lineage>
</organism>
<dbReference type="CDD" id="cd01647">
    <property type="entry name" value="RT_LTR"/>
    <property type="match status" value="1"/>
</dbReference>
<comment type="caution">
    <text evidence="4">The sequence shown here is derived from an EMBL/GenBank/DDBJ whole genome shotgun (WGS) entry which is preliminary data.</text>
</comment>
<proteinExistence type="predicted"/>
<gene>
    <name evidence="4" type="ORF">Tci_055256</name>
</gene>
<dbReference type="PANTHER" id="PTHR24559">
    <property type="entry name" value="TRANSPOSON TY3-I GAG-POL POLYPROTEIN"/>
    <property type="match status" value="1"/>
</dbReference>
<evidence type="ECO:0000259" key="3">
    <source>
        <dbReference type="Pfam" id="PF00078"/>
    </source>
</evidence>
<dbReference type="InterPro" id="IPR043128">
    <property type="entry name" value="Rev_trsase/Diguanyl_cyclase"/>
</dbReference>
<feature type="region of interest" description="Disordered" evidence="2">
    <location>
        <begin position="474"/>
        <end position="499"/>
    </location>
</feature>
<dbReference type="AlphaFoldDB" id="A0A6L2NAR3"/>
<protein>
    <recommendedName>
        <fullName evidence="3">Reverse transcriptase domain-containing protein</fullName>
    </recommendedName>
</protein>
<dbReference type="InterPro" id="IPR053134">
    <property type="entry name" value="RNA-dir_DNA_polymerase"/>
</dbReference>
<evidence type="ECO:0000256" key="2">
    <source>
        <dbReference type="SAM" id="MobiDB-lite"/>
    </source>
</evidence>
<dbReference type="Pfam" id="PF00078">
    <property type="entry name" value="RVT_1"/>
    <property type="match status" value="1"/>
</dbReference>
<keyword evidence="1" id="KW-0175">Coiled coil</keyword>
<evidence type="ECO:0000313" key="4">
    <source>
        <dbReference type="EMBL" id="GEU83278.1"/>
    </source>
</evidence>
<feature type="region of interest" description="Disordered" evidence="2">
    <location>
        <begin position="1"/>
        <end position="27"/>
    </location>
</feature>
<evidence type="ECO:0000256" key="1">
    <source>
        <dbReference type="SAM" id="Coils"/>
    </source>
</evidence>
<dbReference type="PANTHER" id="PTHR24559:SF444">
    <property type="entry name" value="REVERSE TRANSCRIPTASE DOMAIN-CONTAINING PROTEIN"/>
    <property type="match status" value="1"/>
</dbReference>
<sequence>MIYEATYGKEADLDHNPPPGFKPNKQDNPIEVVVENEPPNILERTIQTKPQQLPVPFPNRLRKEKEEAQQQKFLENLKQLHINILFIEVLVKMPKYDKYLKILLTNKSILEEACTYKFHAYAMYEELGLGEPKPARMILELADRVGDNEVIFILSMKKPPTEDDECYNIDDLDDLIDTMYSEEKKTVGADTNKNEHLYSASANEIDEKKPKLKDLPSYLDYAYLHGDECFPIIISSKLFERKKRSLLQILIAPEDQEKTAFTFPYGTFAYRRMSFGLCDAPETFQRCMTTIFHDMVEDFMEVFIDDFLVFVPASSSSTTTTDTTSGETGTKSGRTVTLTAEDIQKKKNDFMDVKIEQDDINQKFLTSLAPEWLMHTIVWRNRGYFDTIFLDDFYNHLKVYESEVQKKLKPNSQNMAFIPSVKHSSGNEDGNTACIPTASTNVPTASASVATISQDIACAHIASQSVMGHFARECKASRSQDRGRRDNYRQGSKAEEQAPKALMEIDRVGWDWSYMENNEEDHALVADEVAPTEFALMVKTSAESKVFDNSLCSKDCKKNNDSLNKLWAAILKTFGGNEATKKTKKNLLKQQYGNFKSEGSETLEQMFNRLDYSVQQSPCLTRQKILSHLRFNKWYQSLMRSFDQQKNNIQAHQKKKMMKKSSSSKNEPCCSKDCKKNTETLNKKITNLSDKLFDVNNMIYHYKLALAQVESRLVKYKEREVKYCEKIKTLEFHNESHNKCIEILKKKLETLKEEKEWVDGKQAGLLKASKDLDNLIKSQRSDKINDGL</sequence>